<dbReference type="EMBL" id="MFGA01000023">
    <property type="protein sequence ID" value="OGF20547.1"/>
    <property type="molecule type" value="Genomic_DNA"/>
</dbReference>
<proteinExistence type="inferred from homology"/>
<keyword evidence="3" id="KW-0004">4Fe-4S</keyword>
<keyword evidence="8 15" id="KW-0479">Metal-binding</keyword>
<name>A0A1F5S1I2_9BACT</name>
<dbReference type="GO" id="GO:0106261">
    <property type="term" value="F:tRNA uridine(34) acetyltransferase activity"/>
    <property type="evidence" value="ECO:0007669"/>
    <property type="project" value="UniProtKB-EC"/>
</dbReference>
<dbReference type="Proteomes" id="UP000177407">
    <property type="component" value="Unassembled WGS sequence"/>
</dbReference>
<evidence type="ECO:0000256" key="14">
    <source>
        <dbReference type="ARBA" id="ARBA00047372"/>
    </source>
</evidence>
<evidence type="ECO:0000313" key="19">
    <source>
        <dbReference type="Proteomes" id="UP000177407"/>
    </source>
</evidence>
<dbReference type="PANTHER" id="PTHR11135:SF2">
    <property type="entry name" value="ELONGATOR COMPLEX PROTEIN 3"/>
    <property type="match status" value="1"/>
</dbReference>
<protein>
    <recommendedName>
        <fullName evidence="13">tRNA carboxymethyluridine synthase</fullName>
        <ecNumber evidence="13">2.3.1.311</ecNumber>
    </recommendedName>
</protein>
<dbReference type="InterPro" id="IPR039661">
    <property type="entry name" value="ELP3"/>
</dbReference>
<dbReference type="GO" id="GO:0046872">
    <property type="term" value="F:metal ion binding"/>
    <property type="evidence" value="ECO:0007669"/>
    <property type="project" value="UniProtKB-KW"/>
</dbReference>
<feature type="coiled-coil region" evidence="16">
    <location>
        <begin position="173"/>
        <end position="200"/>
    </location>
</feature>
<dbReference type="PIRSF" id="PIRSF005669">
    <property type="entry name" value="Hist_AcTrfase_ELP3"/>
    <property type="match status" value="1"/>
</dbReference>
<evidence type="ECO:0000313" key="18">
    <source>
        <dbReference type="EMBL" id="OGF20547.1"/>
    </source>
</evidence>
<evidence type="ECO:0000256" key="15">
    <source>
        <dbReference type="PIRSR" id="PIRSR005669-1"/>
    </source>
</evidence>
<dbReference type="Pfam" id="PF04055">
    <property type="entry name" value="Radical_SAM"/>
    <property type="match status" value="1"/>
</dbReference>
<organism evidence="18 19">
    <name type="scientific">Candidatus Falkowbacteria bacterium RIFOXYA2_FULL_38_12</name>
    <dbReference type="NCBI Taxonomy" id="1797993"/>
    <lineage>
        <taxon>Bacteria</taxon>
        <taxon>Candidatus Falkowiibacteriota</taxon>
    </lineage>
</organism>
<evidence type="ECO:0000256" key="6">
    <source>
        <dbReference type="ARBA" id="ARBA00022691"/>
    </source>
</evidence>
<evidence type="ECO:0000256" key="8">
    <source>
        <dbReference type="ARBA" id="ARBA00022723"/>
    </source>
</evidence>
<evidence type="ECO:0000256" key="9">
    <source>
        <dbReference type="ARBA" id="ARBA00022884"/>
    </source>
</evidence>
<evidence type="ECO:0000256" key="4">
    <source>
        <dbReference type="ARBA" id="ARBA00022555"/>
    </source>
</evidence>
<dbReference type="Pfam" id="PF16199">
    <property type="entry name" value="Radical_SAM_C"/>
    <property type="match status" value="1"/>
</dbReference>
<dbReference type="InterPro" id="IPR058240">
    <property type="entry name" value="rSAM_sf"/>
</dbReference>
<dbReference type="GO" id="GO:0051539">
    <property type="term" value="F:4 iron, 4 sulfur cluster binding"/>
    <property type="evidence" value="ECO:0007669"/>
    <property type="project" value="UniProtKB-KW"/>
</dbReference>
<feature type="domain" description="Radical SAM core" evidence="17">
    <location>
        <begin position="73"/>
        <end position="345"/>
    </location>
</feature>
<keyword evidence="16" id="KW-0175">Coiled coil</keyword>
<keyword evidence="12" id="KW-0012">Acyltransferase</keyword>
<dbReference type="AlphaFoldDB" id="A0A1F5S1I2"/>
<dbReference type="InterPro" id="IPR007197">
    <property type="entry name" value="rSAM"/>
</dbReference>
<dbReference type="GO" id="GO:0002926">
    <property type="term" value="P:tRNA wobble base 5-methoxycarbonylmethyl-2-thiouridinylation"/>
    <property type="evidence" value="ECO:0007669"/>
    <property type="project" value="TreeGrafter"/>
</dbReference>
<dbReference type="Gene3D" id="3.40.630.30">
    <property type="match status" value="1"/>
</dbReference>
<dbReference type="SUPFAM" id="SSF55729">
    <property type="entry name" value="Acyl-CoA N-acyltransferases (Nat)"/>
    <property type="match status" value="1"/>
</dbReference>
<dbReference type="PROSITE" id="PS51918">
    <property type="entry name" value="RADICAL_SAM"/>
    <property type="match status" value="1"/>
</dbReference>
<comment type="catalytic activity">
    <reaction evidence="14">
        <text>uridine(34) in tRNA + acetyl-CoA + S-adenosyl-L-methionine + H2O = 5-(carboxymethyl)uridine(34) in tRNA + 5'-deoxyadenosine + L-methionine + CoA + 2 H(+)</text>
        <dbReference type="Rhea" id="RHEA:61020"/>
        <dbReference type="Rhea" id="RHEA-COMP:10407"/>
        <dbReference type="Rhea" id="RHEA-COMP:11727"/>
        <dbReference type="ChEBI" id="CHEBI:15377"/>
        <dbReference type="ChEBI" id="CHEBI:15378"/>
        <dbReference type="ChEBI" id="CHEBI:17319"/>
        <dbReference type="ChEBI" id="CHEBI:57287"/>
        <dbReference type="ChEBI" id="CHEBI:57288"/>
        <dbReference type="ChEBI" id="CHEBI:57844"/>
        <dbReference type="ChEBI" id="CHEBI:59789"/>
        <dbReference type="ChEBI" id="CHEBI:65315"/>
        <dbReference type="ChEBI" id="CHEBI:74882"/>
        <dbReference type="EC" id="2.3.1.311"/>
    </reaction>
    <physiologicalReaction direction="left-to-right" evidence="14">
        <dbReference type="Rhea" id="RHEA:61021"/>
    </physiologicalReaction>
</comment>
<dbReference type="SFLD" id="SFLDF00344">
    <property type="entry name" value="ELP3-like"/>
    <property type="match status" value="1"/>
</dbReference>
<keyword evidence="4" id="KW-0820">tRNA-binding</keyword>
<evidence type="ECO:0000256" key="2">
    <source>
        <dbReference type="ARBA" id="ARBA00005494"/>
    </source>
</evidence>
<dbReference type="SFLD" id="SFLDS00029">
    <property type="entry name" value="Radical_SAM"/>
    <property type="match status" value="1"/>
</dbReference>
<evidence type="ECO:0000259" key="17">
    <source>
        <dbReference type="PROSITE" id="PS51918"/>
    </source>
</evidence>
<keyword evidence="7" id="KW-0819">tRNA processing</keyword>
<keyword evidence="9" id="KW-0694">RNA-binding</keyword>
<dbReference type="GO" id="GO:0005737">
    <property type="term" value="C:cytoplasm"/>
    <property type="evidence" value="ECO:0007669"/>
    <property type="project" value="TreeGrafter"/>
</dbReference>
<dbReference type="GO" id="GO:0033588">
    <property type="term" value="C:elongator holoenzyme complex"/>
    <property type="evidence" value="ECO:0007669"/>
    <property type="project" value="TreeGrafter"/>
</dbReference>
<feature type="binding site" evidence="15">
    <location>
        <position position="90"/>
    </location>
    <ligand>
        <name>[4Fe-4S] cluster</name>
        <dbReference type="ChEBI" id="CHEBI:49883"/>
        <note>4Fe-4S-S-AdoMet</note>
    </ligand>
</feature>
<gene>
    <name evidence="18" type="ORF">A2257_04295</name>
</gene>
<keyword evidence="6" id="KW-0949">S-adenosyl-L-methionine</keyword>
<evidence type="ECO:0000256" key="5">
    <source>
        <dbReference type="ARBA" id="ARBA00022679"/>
    </source>
</evidence>
<dbReference type="SUPFAM" id="SSF102114">
    <property type="entry name" value="Radical SAM enzymes"/>
    <property type="match status" value="1"/>
</dbReference>
<evidence type="ECO:0000256" key="13">
    <source>
        <dbReference type="ARBA" id="ARBA00044771"/>
    </source>
</evidence>
<dbReference type="InterPro" id="IPR016181">
    <property type="entry name" value="Acyl_CoA_acyltransferase"/>
</dbReference>
<dbReference type="InterPro" id="IPR006638">
    <property type="entry name" value="Elp3/MiaA/NifB-like_rSAM"/>
</dbReference>
<feature type="binding site" evidence="15">
    <location>
        <position position="97"/>
    </location>
    <ligand>
        <name>[4Fe-4S] cluster</name>
        <dbReference type="ChEBI" id="CHEBI:49883"/>
        <note>4Fe-4S-S-AdoMet</note>
    </ligand>
</feature>
<comment type="similarity">
    <text evidence="2">Belongs to the ELP3 family.</text>
</comment>
<evidence type="ECO:0000256" key="12">
    <source>
        <dbReference type="ARBA" id="ARBA00023315"/>
    </source>
</evidence>
<dbReference type="NCBIfam" id="TIGR01211">
    <property type="entry name" value="ELP3"/>
    <property type="match status" value="1"/>
</dbReference>
<feature type="binding site" evidence="15">
    <location>
        <position position="94"/>
    </location>
    <ligand>
        <name>[4Fe-4S] cluster</name>
        <dbReference type="ChEBI" id="CHEBI:49883"/>
        <note>4Fe-4S-S-AdoMet</note>
    </ligand>
</feature>
<comment type="cofactor">
    <cofactor evidence="15">
        <name>[4Fe-4S] cluster</name>
        <dbReference type="ChEBI" id="CHEBI:49883"/>
    </cofactor>
    <text evidence="15">Binds 1 [4Fe-4S] cluster. The cluster is coordinated with 3 cysteines and an exchangeable S-adenosyl-L-methionine.</text>
</comment>
<dbReference type="InterPro" id="IPR013785">
    <property type="entry name" value="Aldolase_TIM"/>
</dbReference>
<dbReference type="SMART" id="SM00729">
    <property type="entry name" value="Elp3"/>
    <property type="match status" value="1"/>
</dbReference>
<sequence>MQNILEKIVYKLLAKNPSTRDELAEIKRQVAGKEKMASPGNAKIFNIYQKLLKKKKIGRNEKLEAILKKRAVRTISGVAPVAILTKPYPCPGKCAYCPTEKDMPKSYLSNEPAVMRAILCDFSPVRQVNARIKALEANGHPTDKLEIIVIGGTWSALPPTYQKWFIKKCFDTANNIDSKIKKKTKNLAEAQKINETAKHRIIGITLETRPDFITPEEIRLMRELGCTRVELGVQSVYDSILQKNNRGHNVSKTIEATKLLKDAGFKICYHMMPNLPGSTPTLDLKMFKEIFNNPKFQPDMIKIYPCVVTKGSELYKWWKSGEYKSYTESQLINLLIKMKKVVPIYVRINRLIRDIPTTSIESGNMVSNLREVLQKKMLGEGVMCKCIRCREVGHQKNQISNFKSIKLFTTEYLASGGKEYFLSFESLNRKILYAFLRLRITAINTINNFKELKDAALIRELHTFGHLVPIDETFLGASQHLGLGKKLMNEAEKIVKKNKLKKIAVISGVGVREYYKKLGYKKENTYMVKYLENDL</sequence>
<evidence type="ECO:0000256" key="10">
    <source>
        <dbReference type="ARBA" id="ARBA00023004"/>
    </source>
</evidence>
<comment type="pathway">
    <text evidence="1">tRNA modification.</text>
</comment>
<dbReference type="InterPro" id="IPR034687">
    <property type="entry name" value="ELP3-like"/>
</dbReference>
<comment type="caution">
    <text evidence="18">The sequence shown here is derived from an EMBL/GenBank/DDBJ whole genome shotgun (WGS) entry which is preliminary data.</text>
</comment>
<dbReference type="CDD" id="cd01335">
    <property type="entry name" value="Radical_SAM"/>
    <property type="match status" value="1"/>
</dbReference>
<evidence type="ECO:0000256" key="3">
    <source>
        <dbReference type="ARBA" id="ARBA00022485"/>
    </source>
</evidence>
<dbReference type="SFLD" id="SFLDG01086">
    <property type="entry name" value="elongater_protein-like"/>
    <property type="match status" value="1"/>
</dbReference>
<keyword evidence="11 15" id="KW-0411">Iron-sulfur</keyword>
<evidence type="ECO:0000256" key="7">
    <source>
        <dbReference type="ARBA" id="ARBA00022694"/>
    </source>
</evidence>
<reference evidence="18 19" key="1">
    <citation type="journal article" date="2016" name="Nat. Commun.">
        <title>Thousands of microbial genomes shed light on interconnected biogeochemical processes in an aquifer system.</title>
        <authorList>
            <person name="Anantharaman K."/>
            <person name="Brown C.T."/>
            <person name="Hug L.A."/>
            <person name="Sharon I."/>
            <person name="Castelle C.J."/>
            <person name="Probst A.J."/>
            <person name="Thomas B.C."/>
            <person name="Singh A."/>
            <person name="Wilkins M.J."/>
            <person name="Karaoz U."/>
            <person name="Brodie E.L."/>
            <person name="Williams K.H."/>
            <person name="Hubbard S.S."/>
            <person name="Banfield J.F."/>
        </authorList>
    </citation>
    <scope>NUCLEOTIDE SEQUENCE [LARGE SCALE GENOMIC DNA]</scope>
</reference>
<dbReference type="PANTHER" id="PTHR11135">
    <property type="entry name" value="HISTONE ACETYLTRANSFERASE-RELATED"/>
    <property type="match status" value="1"/>
</dbReference>
<dbReference type="GO" id="GO:0000049">
    <property type="term" value="F:tRNA binding"/>
    <property type="evidence" value="ECO:0007669"/>
    <property type="project" value="UniProtKB-KW"/>
</dbReference>
<evidence type="ECO:0000256" key="16">
    <source>
        <dbReference type="SAM" id="Coils"/>
    </source>
</evidence>
<accession>A0A1F5S1I2</accession>
<dbReference type="EC" id="2.3.1.311" evidence="13"/>
<keyword evidence="10 15" id="KW-0408">Iron</keyword>
<dbReference type="Gene3D" id="3.20.20.70">
    <property type="entry name" value="Aldolase class I"/>
    <property type="match status" value="1"/>
</dbReference>
<keyword evidence="5" id="KW-0808">Transferase</keyword>
<dbReference type="InterPro" id="IPR032432">
    <property type="entry name" value="Radical_SAM_C"/>
</dbReference>
<evidence type="ECO:0000256" key="1">
    <source>
        <dbReference type="ARBA" id="ARBA00005217"/>
    </source>
</evidence>
<evidence type="ECO:0000256" key="11">
    <source>
        <dbReference type="ARBA" id="ARBA00023014"/>
    </source>
</evidence>